<dbReference type="InterPro" id="IPR001138">
    <property type="entry name" value="Zn2Cys6_DnaBD"/>
</dbReference>
<dbReference type="InterPro" id="IPR021858">
    <property type="entry name" value="Fun_TF"/>
</dbReference>
<dbReference type="Proteomes" id="UP000077266">
    <property type="component" value="Unassembled WGS sequence"/>
</dbReference>
<evidence type="ECO:0000256" key="2">
    <source>
        <dbReference type="ARBA" id="ARBA00023242"/>
    </source>
</evidence>
<dbReference type="CDD" id="cd00067">
    <property type="entry name" value="GAL4"/>
    <property type="match status" value="1"/>
</dbReference>
<feature type="compositionally biased region" description="Basic and acidic residues" evidence="3">
    <location>
        <begin position="62"/>
        <end position="72"/>
    </location>
</feature>
<organism evidence="5 6">
    <name type="scientific">Exidia glandulosa HHB12029</name>
    <dbReference type="NCBI Taxonomy" id="1314781"/>
    <lineage>
        <taxon>Eukaryota</taxon>
        <taxon>Fungi</taxon>
        <taxon>Dikarya</taxon>
        <taxon>Basidiomycota</taxon>
        <taxon>Agaricomycotina</taxon>
        <taxon>Agaricomycetes</taxon>
        <taxon>Auriculariales</taxon>
        <taxon>Exidiaceae</taxon>
        <taxon>Exidia</taxon>
    </lineage>
</organism>
<dbReference type="InterPro" id="IPR036864">
    <property type="entry name" value="Zn2-C6_fun-type_DNA-bd_sf"/>
</dbReference>
<dbReference type="PANTHER" id="PTHR37534:SF20">
    <property type="entry name" value="PRO1A C6 ZINK-FINGER PROTEIN"/>
    <property type="match status" value="1"/>
</dbReference>
<feature type="region of interest" description="Disordered" evidence="3">
    <location>
        <begin position="55"/>
        <end position="75"/>
    </location>
</feature>
<dbReference type="Pfam" id="PF00172">
    <property type="entry name" value="Zn_clus"/>
    <property type="match status" value="1"/>
</dbReference>
<dbReference type="AlphaFoldDB" id="A0A165CJQ3"/>
<dbReference type="GO" id="GO:0005634">
    <property type="term" value="C:nucleus"/>
    <property type="evidence" value="ECO:0007669"/>
    <property type="project" value="UniProtKB-SubCell"/>
</dbReference>
<keyword evidence="6" id="KW-1185">Reference proteome</keyword>
<dbReference type="SMART" id="SM00066">
    <property type="entry name" value="GAL4"/>
    <property type="match status" value="1"/>
</dbReference>
<reference evidence="5 6" key="1">
    <citation type="journal article" date="2016" name="Mol. Biol. Evol.">
        <title>Comparative Genomics of Early-Diverging Mushroom-Forming Fungi Provides Insights into the Origins of Lignocellulose Decay Capabilities.</title>
        <authorList>
            <person name="Nagy L.G."/>
            <person name="Riley R."/>
            <person name="Tritt A."/>
            <person name="Adam C."/>
            <person name="Daum C."/>
            <person name="Floudas D."/>
            <person name="Sun H."/>
            <person name="Yadav J.S."/>
            <person name="Pangilinan J."/>
            <person name="Larsson K.H."/>
            <person name="Matsuura K."/>
            <person name="Barry K."/>
            <person name="Labutti K."/>
            <person name="Kuo R."/>
            <person name="Ohm R.A."/>
            <person name="Bhattacharya S.S."/>
            <person name="Shirouzu T."/>
            <person name="Yoshinaga Y."/>
            <person name="Martin F.M."/>
            <person name="Grigoriev I.V."/>
            <person name="Hibbett D.S."/>
        </authorList>
    </citation>
    <scope>NUCLEOTIDE SEQUENCE [LARGE SCALE GENOMIC DNA]</scope>
    <source>
        <strain evidence="5 6">HHB12029</strain>
    </source>
</reference>
<dbReference type="STRING" id="1314781.A0A165CJQ3"/>
<dbReference type="SUPFAM" id="SSF57701">
    <property type="entry name" value="Zn2/Cys6 DNA-binding domain"/>
    <property type="match status" value="1"/>
</dbReference>
<dbReference type="GO" id="GO:0000981">
    <property type="term" value="F:DNA-binding transcription factor activity, RNA polymerase II-specific"/>
    <property type="evidence" value="ECO:0007669"/>
    <property type="project" value="InterPro"/>
</dbReference>
<comment type="subcellular location">
    <subcellularLocation>
        <location evidence="1">Nucleus</location>
    </subcellularLocation>
</comment>
<dbReference type="PROSITE" id="PS50048">
    <property type="entry name" value="ZN2_CY6_FUNGAL_2"/>
    <property type="match status" value="1"/>
</dbReference>
<dbReference type="EMBL" id="KV426313">
    <property type="protein sequence ID" value="KZV82591.1"/>
    <property type="molecule type" value="Genomic_DNA"/>
</dbReference>
<evidence type="ECO:0000256" key="1">
    <source>
        <dbReference type="ARBA" id="ARBA00004123"/>
    </source>
</evidence>
<feature type="region of interest" description="Disordered" evidence="3">
    <location>
        <begin position="187"/>
        <end position="216"/>
    </location>
</feature>
<protein>
    <recommendedName>
        <fullName evidence="4">Zn(2)-C6 fungal-type domain-containing protein</fullName>
    </recommendedName>
</protein>
<accession>A0A165CJQ3</accession>
<evidence type="ECO:0000313" key="5">
    <source>
        <dbReference type="EMBL" id="KZV82591.1"/>
    </source>
</evidence>
<proteinExistence type="predicted"/>
<keyword evidence="2" id="KW-0539">Nucleus</keyword>
<gene>
    <name evidence="5" type="ORF">EXIGLDRAFT_843555</name>
</gene>
<feature type="domain" description="Zn(2)-C6 fungal-type" evidence="4">
    <location>
        <begin position="90"/>
        <end position="120"/>
    </location>
</feature>
<dbReference type="GO" id="GO:0008270">
    <property type="term" value="F:zinc ion binding"/>
    <property type="evidence" value="ECO:0007669"/>
    <property type="project" value="InterPro"/>
</dbReference>
<feature type="compositionally biased region" description="Low complexity" evidence="3">
    <location>
        <begin position="143"/>
        <end position="164"/>
    </location>
</feature>
<dbReference type="PROSITE" id="PS00463">
    <property type="entry name" value="ZN2_CY6_FUNGAL_1"/>
    <property type="match status" value="1"/>
</dbReference>
<sequence>MVLTRGNQVPSTKKIMSTFALLKNSQHQLGARHVPLGVRSWIHAVMSHSSRYTTDAFHSGHTKTEPNDHDSNVAESALRKRAKYSRSKTGCLTCRGKKVKCDESKPVCSRCAHGQRECVWPEGVSTTTRKRSSPRYPPFEGHSVGPSSLSSSSVPPSPREISPSNHFSGHGLSLHLSIPDVKPYSTLYDTREPHRSPLSTPLPRSEAYFSPSPASATSPRLAYPLSDVGYSPHHHVPTPSLLSTLESPFVPATVQSVRSGSLDNSLEASPEDTHFPERTFSAHSSQTSGHSPETSWNGHIVRPSPERFYIHPRERPLMQHFAAVSSSVLVASPPVDGTNPILALHMPLLSTNYAAASAAEAHKLALLSLASMHNAFLHNLSQLTSNASHAALAEAEDLRGRADKHLAAAMASANDALNDSTLAAAVTLVLTDILAGGHKDWDEHLAMAKNIIASRGGPALLAAGTLFSVPDESTGNSVVLCPGRVLLDYVVVFEVFGSLIAGEEPSLLTGINDAWWFPRDVVSTFHERSIETIFGFSRSLVPLIAKVFTHLLRASVSPESVTESMPPPTASDDAYRLWETAQGLIGDVMGWLPASQVSRRVANGNRAHQLALQILIMCEVFHVPHTDGRIQNWVGEAIASVQDCIMSKSGGGLLWPTLVVACSALPHVRQTLVEILDEFRSYCGFQVGRAEELITEVWNRLDCNHPRPHWRHVLEEFGFKVLLL</sequence>
<feature type="region of interest" description="Disordered" evidence="3">
    <location>
        <begin position="123"/>
        <end position="168"/>
    </location>
</feature>
<dbReference type="InParanoid" id="A0A165CJQ3"/>
<name>A0A165CJQ3_EXIGL</name>
<dbReference type="Pfam" id="PF11951">
    <property type="entry name" value="Fungal_trans_2"/>
    <property type="match status" value="1"/>
</dbReference>
<dbReference type="Gene3D" id="4.10.240.10">
    <property type="entry name" value="Zn(2)-C6 fungal-type DNA-binding domain"/>
    <property type="match status" value="1"/>
</dbReference>
<evidence type="ECO:0000259" key="4">
    <source>
        <dbReference type="PROSITE" id="PS50048"/>
    </source>
</evidence>
<evidence type="ECO:0000256" key="3">
    <source>
        <dbReference type="SAM" id="MobiDB-lite"/>
    </source>
</evidence>
<evidence type="ECO:0000313" key="6">
    <source>
        <dbReference type="Proteomes" id="UP000077266"/>
    </source>
</evidence>
<dbReference type="PANTHER" id="PTHR37534">
    <property type="entry name" value="TRANSCRIPTIONAL ACTIVATOR PROTEIN UGA3"/>
    <property type="match status" value="1"/>
</dbReference>
<dbReference type="OrthoDB" id="5419315at2759"/>